<dbReference type="GO" id="GO:0016301">
    <property type="term" value="F:kinase activity"/>
    <property type="evidence" value="ECO:0007669"/>
    <property type="project" value="UniProtKB-KW"/>
</dbReference>
<evidence type="ECO:0000313" key="6">
    <source>
        <dbReference type="EMBL" id="SKA84904.1"/>
    </source>
</evidence>
<dbReference type="RefSeq" id="WP_078923010.1">
    <property type="nucleotide sequence ID" value="NZ_FUYB01000013.1"/>
</dbReference>
<proteinExistence type="inferred from homology"/>
<organism evidence="6 7">
    <name type="scientific">Thiothrix eikelboomii</name>
    <dbReference type="NCBI Taxonomy" id="92487"/>
    <lineage>
        <taxon>Bacteria</taxon>
        <taxon>Pseudomonadati</taxon>
        <taxon>Pseudomonadota</taxon>
        <taxon>Gammaproteobacteria</taxon>
        <taxon>Thiotrichales</taxon>
        <taxon>Thiotrichaceae</taxon>
        <taxon>Thiothrix</taxon>
    </lineage>
</organism>
<keyword evidence="3 4" id="KW-0418">Kinase</keyword>
<keyword evidence="2 4" id="KW-0808">Transferase</keyword>
<dbReference type="InterPro" id="IPR029056">
    <property type="entry name" value="Ribokinase-like"/>
</dbReference>
<evidence type="ECO:0000256" key="2">
    <source>
        <dbReference type="ARBA" id="ARBA00022679"/>
    </source>
</evidence>
<keyword evidence="7" id="KW-1185">Reference proteome</keyword>
<evidence type="ECO:0000313" key="7">
    <source>
        <dbReference type="Proteomes" id="UP000190460"/>
    </source>
</evidence>
<dbReference type="Gene3D" id="3.40.1190.20">
    <property type="match status" value="1"/>
</dbReference>
<reference evidence="7" key="1">
    <citation type="submission" date="2017-02" db="EMBL/GenBank/DDBJ databases">
        <authorList>
            <person name="Varghese N."/>
            <person name="Submissions S."/>
        </authorList>
    </citation>
    <scope>NUCLEOTIDE SEQUENCE [LARGE SCALE GENOMIC DNA]</scope>
    <source>
        <strain evidence="7">ATCC 49788</strain>
    </source>
</reference>
<evidence type="ECO:0000256" key="3">
    <source>
        <dbReference type="ARBA" id="ARBA00022777"/>
    </source>
</evidence>
<evidence type="ECO:0000256" key="4">
    <source>
        <dbReference type="RuleBase" id="RU003704"/>
    </source>
</evidence>
<dbReference type="AlphaFoldDB" id="A0A1T4X5K9"/>
<sequence>MKYDVYGIGNALVDKEFEVTDDFLAAEGIEKGLMTLIDEERHNHLLASLKQNKGLKKRAGGGSAANSIVAISQFGGKTFYACKVANDEFGEFYMHDLHAAGVDTRLDQVRCISQGKTGKCMVMVTPDAERTMNTYLGITSDFSAAELHYEELKQSNYLYVEGYLVTSDTSRAAVLAAREVAKQHGVKMAMTFSDPSMATYFKAGLVEMLGEGVDLLFCNQDEAFAFTGQTHLNDAIRVLKPLARKLVVTLGSEGALVVNPDHEVKIAAQQVTPVDTNGAGDMFAGAFLYGLTQGFNDEQAGALASKAAARIIQVYGARLDKQIHQELLAAV</sequence>
<dbReference type="Proteomes" id="UP000190460">
    <property type="component" value="Unassembled WGS sequence"/>
</dbReference>
<feature type="domain" description="Carbohydrate kinase PfkB" evidence="5">
    <location>
        <begin position="46"/>
        <end position="319"/>
    </location>
</feature>
<name>A0A1T4X5K9_9GAMM</name>
<dbReference type="PANTHER" id="PTHR43320">
    <property type="entry name" value="SUGAR KINASE"/>
    <property type="match status" value="1"/>
</dbReference>
<dbReference type="EMBL" id="FUYB01000013">
    <property type="protein sequence ID" value="SKA84904.1"/>
    <property type="molecule type" value="Genomic_DNA"/>
</dbReference>
<dbReference type="InterPro" id="IPR052700">
    <property type="entry name" value="Carb_kinase_PfkB-like"/>
</dbReference>
<protein>
    <submittedName>
        <fullName evidence="6">Sugar or nucleoside kinase, ribokinase family</fullName>
    </submittedName>
</protein>
<dbReference type="Pfam" id="PF00294">
    <property type="entry name" value="PfkB"/>
    <property type="match status" value="1"/>
</dbReference>
<dbReference type="SUPFAM" id="SSF53613">
    <property type="entry name" value="Ribokinase-like"/>
    <property type="match status" value="1"/>
</dbReference>
<dbReference type="OrthoDB" id="9813569at2"/>
<dbReference type="STRING" id="92487.SAMN02745130_02550"/>
<dbReference type="CDD" id="cd01168">
    <property type="entry name" value="adenosine_kinase"/>
    <property type="match status" value="1"/>
</dbReference>
<dbReference type="InterPro" id="IPR002139">
    <property type="entry name" value="Ribo/fructo_kinase"/>
</dbReference>
<dbReference type="InterPro" id="IPR002173">
    <property type="entry name" value="Carboh/pur_kinase_PfkB_CS"/>
</dbReference>
<evidence type="ECO:0000259" key="5">
    <source>
        <dbReference type="Pfam" id="PF00294"/>
    </source>
</evidence>
<gene>
    <name evidence="6" type="ORF">SAMN02745130_02550</name>
</gene>
<dbReference type="Gene3D" id="3.30.1110.10">
    <property type="match status" value="1"/>
</dbReference>
<dbReference type="PROSITE" id="PS00584">
    <property type="entry name" value="PFKB_KINASES_2"/>
    <property type="match status" value="1"/>
</dbReference>
<dbReference type="InterPro" id="IPR011611">
    <property type="entry name" value="PfkB_dom"/>
</dbReference>
<accession>A0A1T4X5K9</accession>
<dbReference type="PRINTS" id="PR00990">
    <property type="entry name" value="RIBOKINASE"/>
</dbReference>
<comment type="similarity">
    <text evidence="1 4">Belongs to the carbohydrate kinase PfkB family.</text>
</comment>
<evidence type="ECO:0000256" key="1">
    <source>
        <dbReference type="ARBA" id="ARBA00010688"/>
    </source>
</evidence>
<dbReference type="PANTHER" id="PTHR43320:SF3">
    <property type="entry name" value="CARBOHYDRATE KINASE PFKB DOMAIN-CONTAINING PROTEIN"/>
    <property type="match status" value="1"/>
</dbReference>